<dbReference type="AlphaFoldDB" id="A0A3S2WUD6"/>
<dbReference type="InterPro" id="IPR009078">
    <property type="entry name" value="Ferritin-like_SF"/>
</dbReference>
<dbReference type="GO" id="GO:0010124">
    <property type="term" value="P:phenylacetate catabolic process"/>
    <property type="evidence" value="ECO:0007669"/>
    <property type="project" value="InterPro"/>
</dbReference>
<keyword evidence="2" id="KW-1185">Reference proteome</keyword>
<dbReference type="Proteomes" id="UP000287447">
    <property type="component" value="Unassembled WGS sequence"/>
</dbReference>
<dbReference type="InterPro" id="IPR052703">
    <property type="entry name" value="Aromatic_CoA_ox/epox"/>
</dbReference>
<dbReference type="EMBL" id="SADE01000001">
    <property type="protein sequence ID" value="RVU38739.1"/>
    <property type="molecule type" value="Genomic_DNA"/>
</dbReference>
<evidence type="ECO:0000313" key="1">
    <source>
        <dbReference type="EMBL" id="RVU38739.1"/>
    </source>
</evidence>
<reference evidence="2" key="1">
    <citation type="submission" date="2019-01" db="EMBL/GenBank/DDBJ databases">
        <title>Gri0909 isolated from a small marine red alga.</title>
        <authorList>
            <person name="Kim J."/>
            <person name="Jeong S.E."/>
            <person name="Jeon C.O."/>
        </authorList>
    </citation>
    <scope>NUCLEOTIDE SEQUENCE [LARGE SCALE GENOMIC DNA]</scope>
    <source>
        <strain evidence="2">Gri0909</strain>
    </source>
</reference>
<name>A0A3S2WUD6_9PROT</name>
<dbReference type="SUPFAM" id="SSF47240">
    <property type="entry name" value="Ferritin-like"/>
    <property type="match status" value="1"/>
</dbReference>
<dbReference type="PANTHER" id="PTHR30458">
    <property type="entry name" value="PHENYLACETIC ACID DEGRADATION PROTEIN PAA"/>
    <property type="match status" value="1"/>
</dbReference>
<gene>
    <name evidence="1" type="primary">paaI</name>
    <name evidence="1" type="ORF">EOI86_05565</name>
</gene>
<dbReference type="InterPro" id="IPR012347">
    <property type="entry name" value="Ferritin-like"/>
</dbReference>
<accession>A0A3S2WUD6</accession>
<dbReference type="PANTHER" id="PTHR30458:SF0">
    <property type="entry name" value="1,2-PHENYLACETYL-COA EPOXIDASE, SUBUNIT C"/>
    <property type="match status" value="1"/>
</dbReference>
<dbReference type="FunFam" id="1.20.1260.10:FF:000012">
    <property type="entry name" value="1,2-phenylacetyl-CoA epoxidase, subunit C"/>
    <property type="match status" value="1"/>
</dbReference>
<organism evidence="1 2">
    <name type="scientific">Hwanghaeella grinnelliae</name>
    <dbReference type="NCBI Taxonomy" id="2500179"/>
    <lineage>
        <taxon>Bacteria</taxon>
        <taxon>Pseudomonadati</taxon>
        <taxon>Pseudomonadota</taxon>
        <taxon>Alphaproteobacteria</taxon>
        <taxon>Rhodospirillales</taxon>
        <taxon>Rhodospirillaceae</taxon>
        <taxon>Hwanghaeella</taxon>
    </lineage>
</organism>
<dbReference type="PIRSF" id="PIRSF037834">
    <property type="entry name" value="PA_CoA_Oase3"/>
    <property type="match status" value="1"/>
</dbReference>
<evidence type="ECO:0000313" key="2">
    <source>
        <dbReference type="Proteomes" id="UP000287447"/>
    </source>
</evidence>
<dbReference type="InterPro" id="IPR007814">
    <property type="entry name" value="PaaA_PaaC"/>
</dbReference>
<protein>
    <submittedName>
        <fullName evidence="1">Phenylacetate-CoA oxygenase subunit PaaI</fullName>
    </submittedName>
</protein>
<dbReference type="Pfam" id="PF05138">
    <property type="entry name" value="PaaA_PaaC"/>
    <property type="match status" value="1"/>
</dbReference>
<dbReference type="RefSeq" id="WP_127764111.1">
    <property type="nucleotide sequence ID" value="NZ_SADE01000001.1"/>
</dbReference>
<dbReference type="NCBIfam" id="TIGR02158">
    <property type="entry name" value="PA_CoA_Oxy3"/>
    <property type="match status" value="1"/>
</dbReference>
<proteinExistence type="predicted"/>
<dbReference type="Gene3D" id="1.20.1260.10">
    <property type="match status" value="1"/>
</dbReference>
<comment type="caution">
    <text evidence="1">The sequence shown here is derived from an EMBL/GenBank/DDBJ whole genome shotgun (WGS) entry which is preliminary data.</text>
</comment>
<dbReference type="OrthoDB" id="9789947at2"/>
<dbReference type="GO" id="GO:0005829">
    <property type="term" value="C:cytosol"/>
    <property type="evidence" value="ECO:0007669"/>
    <property type="project" value="TreeGrafter"/>
</dbReference>
<sequence length="252" mass="28189">MNKDQHVEFLLRLGDNSLVLGHRLSEWCGHAPVLEEDIAMTNVALDLIGQARMLYSHAGEIEGKGRDEDAIAYLRDVLDWRNCLLVEQPNGDFADTMARQFLFDVWNFEVFSALTKSSDEQLAAIAAKALKEISYHRRHSGDWVIRLGDGTEESRAKMIAALDRVWGFTDELFQMDDVDKAALAAGIGVDLEALRPAWESHVGAVLAEAGLEKPSVTWSVKGGRTKGHHSEHLGFLLAELQFMQRAYPNSNW</sequence>
<dbReference type="InterPro" id="IPR011882">
    <property type="entry name" value="PaaC"/>
</dbReference>